<dbReference type="Proteomes" id="UP001293254">
    <property type="component" value="Unassembled WGS sequence"/>
</dbReference>
<organism evidence="2 3">
    <name type="scientific">Sesamum alatum</name>
    <dbReference type="NCBI Taxonomy" id="300844"/>
    <lineage>
        <taxon>Eukaryota</taxon>
        <taxon>Viridiplantae</taxon>
        <taxon>Streptophyta</taxon>
        <taxon>Embryophyta</taxon>
        <taxon>Tracheophyta</taxon>
        <taxon>Spermatophyta</taxon>
        <taxon>Magnoliopsida</taxon>
        <taxon>eudicotyledons</taxon>
        <taxon>Gunneridae</taxon>
        <taxon>Pentapetalae</taxon>
        <taxon>asterids</taxon>
        <taxon>lamiids</taxon>
        <taxon>Lamiales</taxon>
        <taxon>Pedaliaceae</taxon>
        <taxon>Sesamum</taxon>
    </lineage>
</organism>
<keyword evidence="3" id="KW-1185">Reference proteome</keyword>
<sequence>MWTSAESDRLRTWKQSRNLPTYVIIDKRKGKRTAAQAEEKREVPPLEYMDANTSEKLINRAEHPMKEVHNDDDGGRKSVTAEIIVILIACRVWRSYMNQAKNLWKTAGRGK</sequence>
<proteinExistence type="predicted"/>
<evidence type="ECO:0000313" key="2">
    <source>
        <dbReference type="EMBL" id="KAK4427756.1"/>
    </source>
</evidence>
<dbReference type="AlphaFoldDB" id="A0AAE1YDD7"/>
<name>A0AAE1YDD7_9LAMI</name>
<reference evidence="2" key="2">
    <citation type="journal article" date="2024" name="Plant">
        <title>Genomic evolution and insights into agronomic trait innovations of Sesamum species.</title>
        <authorList>
            <person name="Miao H."/>
            <person name="Wang L."/>
            <person name="Qu L."/>
            <person name="Liu H."/>
            <person name="Sun Y."/>
            <person name="Le M."/>
            <person name="Wang Q."/>
            <person name="Wei S."/>
            <person name="Zheng Y."/>
            <person name="Lin W."/>
            <person name="Duan Y."/>
            <person name="Cao H."/>
            <person name="Xiong S."/>
            <person name="Wang X."/>
            <person name="Wei L."/>
            <person name="Li C."/>
            <person name="Ma Q."/>
            <person name="Ju M."/>
            <person name="Zhao R."/>
            <person name="Li G."/>
            <person name="Mu C."/>
            <person name="Tian Q."/>
            <person name="Mei H."/>
            <person name="Zhang T."/>
            <person name="Gao T."/>
            <person name="Zhang H."/>
        </authorList>
    </citation>
    <scope>NUCLEOTIDE SEQUENCE</scope>
    <source>
        <strain evidence="2">3651</strain>
    </source>
</reference>
<reference evidence="2" key="1">
    <citation type="submission" date="2020-06" db="EMBL/GenBank/DDBJ databases">
        <authorList>
            <person name="Li T."/>
            <person name="Hu X."/>
            <person name="Zhang T."/>
            <person name="Song X."/>
            <person name="Zhang H."/>
            <person name="Dai N."/>
            <person name="Sheng W."/>
            <person name="Hou X."/>
            <person name="Wei L."/>
        </authorList>
    </citation>
    <scope>NUCLEOTIDE SEQUENCE</scope>
    <source>
        <strain evidence="2">3651</strain>
        <tissue evidence="2">Leaf</tissue>
    </source>
</reference>
<protein>
    <submittedName>
        <fullName evidence="2">Uncharacterized protein</fullName>
    </submittedName>
</protein>
<evidence type="ECO:0000313" key="3">
    <source>
        <dbReference type="Proteomes" id="UP001293254"/>
    </source>
</evidence>
<comment type="caution">
    <text evidence="2">The sequence shown here is derived from an EMBL/GenBank/DDBJ whole genome shotgun (WGS) entry which is preliminary data.</text>
</comment>
<feature type="region of interest" description="Disordered" evidence="1">
    <location>
        <begin position="30"/>
        <end position="49"/>
    </location>
</feature>
<evidence type="ECO:0000256" key="1">
    <source>
        <dbReference type="SAM" id="MobiDB-lite"/>
    </source>
</evidence>
<dbReference type="EMBL" id="JACGWO010000005">
    <property type="protein sequence ID" value="KAK4427756.1"/>
    <property type="molecule type" value="Genomic_DNA"/>
</dbReference>
<gene>
    <name evidence="2" type="ORF">Salat_1544600</name>
</gene>
<accession>A0AAE1YDD7</accession>